<comment type="pathway">
    <text evidence="2">Lipid metabolism; sphingolipid metabolism.</text>
</comment>
<feature type="transmembrane region" description="Helical" evidence="9">
    <location>
        <begin position="172"/>
        <end position="198"/>
    </location>
</feature>
<evidence type="ECO:0000313" key="11">
    <source>
        <dbReference type="Proteomes" id="UP000036681"/>
    </source>
</evidence>
<feature type="domain" description="TLC" evidence="10">
    <location>
        <begin position="90"/>
        <end position="303"/>
    </location>
</feature>
<dbReference type="WBParaSite" id="ALUE_0001697701-mRNA-1">
    <property type="protein sequence ID" value="ALUE_0001697701-mRNA-1"/>
    <property type="gene ID" value="ALUE_0001697701"/>
</dbReference>
<reference evidence="12" key="1">
    <citation type="submission" date="2017-02" db="UniProtKB">
        <authorList>
            <consortium name="WormBaseParasite"/>
        </authorList>
    </citation>
    <scope>IDENTIFICATION</scope>
</reference>
<comment type="pathway">
    <text evidence="3">Sphingolipid metabolism.</text>
</comment>
<keyword evidence="6 7" id="KW-0472">Membrane</keyword>
<evidence type="ECO:0000256" key="6">
    <source>
        <dbReference type="ARBA" id="ARBA00023136"/>
    </source>
</evidence>
<dbReference type="PIRSF" id="PIRSF005225">
    <property type="entry name" value="LAG1_LAC1"/>
    <property type="match status" value="1"/>
</dbReference>
<dbReference type="AlphaFoldDB" id="A0A0M3IFI5"/>
<dbReference type="PANTHER" id="PTHR12560">
    <property type="entry name" value="LONGEVITY ASSURANCE FACTOR 1 LAG1"/>
    <property type="match status" value="1"/>
</dbReference>
<feature type="transmembrane region" description="Helical" evidence="9">
    <location>
        <begin position="96"/>
        <end position="115"/>
    </location>
</feature>
<feature type="region of interest" description="Disordered" evidence="8">
    <location>
        <begin position="311"/>
        <end position="340"/>
    </location>
</feature>
<feature type="transmembrane region" description="Helical" evidence="9">
    <location>
        <begin position="44"/>
        <end position="65"/>
    </location>
</feature>
<name>A0A0M3IFI5_ASCLU</name>
<evidence type="ECO:0000256" key="2">
    <source>
        <dbReference type="ARBA" id="ARBA00004760"/>
    </source>
</evidence>
<keyword evidence="4 7" id="KW-0812">Transmembrane</keyword>
<dbReference type="SMART" id="SM00724">
    <property type="entry name" value="TLC"/>
    <property type="match status" value="1"/>
</dbReference>
<evidence type="ECO:0000256" key="3">
    <source>
        <dbReference type="ARBA" id="ARBA00004991"/>
    </source>
</evidence>
<keyword evidence="11" id="KW-1185">Reference proteome</keyword>
<evidence type="ECO:0000256" key="8">
    <source>
        <dbReference type="SAM" id="MobiDB-lite"/>
    </source>
</evidence>
<feature type="transmembrane region" description="Helical" evidence="9">
    <location>
        <begin position="271"/>
        <end position="299"/>
    </location>
</feature>
<accession>A0A0M3IFI5</accession>
<evidence type="ECO:0000256" key="1">
    <source>
        <dbReference type="ARBA" id="ARBA00004141"/>
    </source>
</evidence>
<feature type="transmembrane region" description="Helical" evidence="9">
    <location>
        <begin position="218"/>
        <end position="250"/>
    </location>
</feature>
<dbReference type="InterPro" id="IPR006634">
    <property type="entry name" value="TLC-dom"/>
</dbReference>
<feature type="compositionally biased region" description="Basic and acidic residues" evidence="8">
    <location>
        <begin position="311"/>
        <end position="323"/>
    </location>
</feature>
<evidence type="ECO:0000313" key="12">
    <source>
        <dbReference type="WBParaSite" id="ALUE_0001697701-mRNA-1"/>
    </source>
</evidence>
<dbReference type="UniPathway" id="UPA00222"/>
<dbReference type="PROSITE" id="PS50922">
    <property type="entry name" value="TLC"/>
    <property type="match status" value="1"/>
</dbReference>
<dbReference type="PANTHER" id="PTHR12560:SF0">
    <property type="entry name" value="LD18904P"/>
    <property type="match status" value="1"/>
</dbReference>
<protein>
    <submittedName>
        <fullName evidence="12">TLC domain-containing protein</fullName>
    </submittedName>
</protein>
<dbReference type="GO" id="GO:0050291">
    <property type="term" value="F:sphingosine N-acyltransferase activity"/>
    <property type="evidence" value="ECO:0007669"/>
    <property type="project" value="InterPro"/>
</dbReference>
<evidence type="ECO:0000256" key="9">
    <source>
        <dbReference type="SAM" id="Phobius"/>
    </source>
</evidence>
<dbReference type="Proteomes" id="UP000036681">
    <property type="component" value="Unplaced"/>
</dbReference>
<dbReference type="InterPro" id="IPR016439">
    <property type="entry name" value="Lag1/Lac1-like"/>
</dbReference>
<evidence type="ECO:0000256" key="5">
    <source>
        <dbReference type="ARBA" id="ARBA00022989"/>
    </source>
</evidence>
<feature type="transmembrane region" description="Helical" evidence="9">
    <location>
        <begin position="140"/>
        <end position="160"/>
    </location>
</feature>
<evidence type="ECO:0000259" key="10">
    <source>
        <dbReference type="PROSITE" id="PS50922"/>
    </source>
</evidence>
<dbReference type="Pfam" id="PF03798">
    <property type="entry name" value="TRAM_LAG1_CLN8"/>
    <property type="match status" value="1"/>
</dbReference>
<organism evidence="11 12">
    <name type="scientific">Ascaris lumbricoides</name>
    <name type="common">Giant roundworm</name>
    <dbReference type="NCBI Taxonomy" id="6252"/>
    <lineage>
        <taxon>Eukaryota</taxon>
        <taxon>Metazoa</taxon>
        <taxon>Ecdysozoa</taxon>
        <taxon>Nematoda</taxon>
        <taxon>Chromadorea</taxon>
        <taxon>Rhabditida</taxon>
        <taxon>Spirurina</taxon>
        <taxon>Ascaridomorpha</taxon>
        <taxon>Ascaridoidea</taxon>
        <taxon>Ascarididae</taxon>
        <taxon>Ascaris</taxon>
    </lineage>
</organism>
<keyword evidence="5 9" id="KW-1133">Transmembrane helix</keyword>
<dbReference type="GO" id="GO:0016020">
    <property type="term" value="C:membrane"/>
    <property type="evidence" value="ECO:0007669"/>
    <property type="project" value="UniProtKB-SubCell"/>
</dbReference>
<comment type="subcellular location">
    <subcellularLocation>
        <location evidence="1">Membrane</location>
        <topology evidence="1">Multi-pass membrane protein</topology>
    </subcellularLocation>
</comment>
<dbReference type="GO" id="GO:0046513">
    <property type="term" value="P:ceramide biosynthetic process"/>
    <property type="evidence" value="ECO:0007669"/>
    <property type="project" value="InterPro"/>
</dbReference>
<evidence type="ECO:0000256" key="4">
    <source>
        <dbReference type="ARBA" id="ARBA00022692"/>
    </source>
</evidence>
<sequence>MGFWDESFWLPENVSWNDLKSNATVLYPDVYDLLSTVKYGGVMLLVRVLIECFIFLPIGHIFGYIDAPQGISNRIVAHLKFGFAGKSKFKRVAETAWRFTFFVFAWFFGSLAVMWNEPQLRDVTECWRNWPHHPISAGVWWYYMIETSFYWALLFSSVAFDIRRADFLQMTLHHTVTLLLLYMSFTMNMVRVGTLILFSHDLADIFIELGKLFRYANWQIPLMVLFVVFLILWTLTRLIYFPFWIIYSVLFDAPSLIQSNYRWENLLQRPIVPRILVAMLLCLLLLHIFWTYLIVMIAVNSISGGELDDIREGDETSDEEMKKTTRTSNNVKRGDEKKTQ</sequence>
<evidence type="ECO:0000256" key="7">
    <source>
        <dbReference type="PROSITE-ProRule" id="PRU00205"/>
    </source>
</evidence>
<proteinExistence type="predicted"/>